<feature type="domain" description="BRCT" evidence="3">
    <location>
        <begin position="362"/>
        <end position="449"/>
    </location>
</feature>
<evidence type="ECO:0000256" key="1">
    <source>
        <dbReference type="ARBA" id="ARBA00022737"/>
    </source>
</evidence>
<dbReference type="Proteomes" id="UP001497444">
    <property type="component" value="Chromosome 14"/>
</dbReference>
<dbReference type="SMART" id="SM00292">
    <property type="entry name" value="BRCT"/>
    <property type="match status" value="6"/>
</dbReference>
<dbReference type="Gene3D" id="3.40.50.10190">
    <property type="entry name" value="BRCT domain"/>
    <property type="match status" value="6"/>
</dbReference>
<evidence type="ECO:0000256" key="2">
    <source>
        <dbReference type="SAM" id="MobiDB-lite"/>
    </source>
</evidence>
<protein>
    <recommendedName>
        <fullName evidence="3">BRCT domain-containing protein</fullName>
    </recommendedName>
</protein>
<dbReference type="InterPro" id="IPR001357">
    <property type="entry name" value="BRCT_dom"/>
</dbReference>
<dbReference type="InterPro" id="IPR036420">
    <property type="entry name" value="BRCT_dom_sf"/>
</dbReference>
<dbReference type="PANTHER" id="PTHR13561">
    <property type="entry name" value="DNA REPLICATION REGULATOR DPB11-RELATED"/>
    <property type="match status" value="1"/>
</dbReference>
<feature type="domain" description="BRCT" evidence="3">
    <location>
        <begin position="643"/>
        <end position="726"/>
    </location>
</feature>
<feature type="compositionally biased region" description="Polar residues" evidence="2">
    <location>
        <begin position="503"/>
        <end position="512"/>
    </location>
</feature>
<feature type="region of interest" description="Disordered" evidence="2">
    <location>
        <begin position="1011"/>
        <end position="1045"/>
    </location>
</feature>
<proteinExistence type="predicted"/>
<dbReference type="Pfam" id="PF12738">
    <property type="entry name" value="PTCB-BRCT"/>
    <property type="match status" value="2"/>
</dbReference>
<dbReference type="CDD" id="cd00027">
    <property type="entry name" value="BRCT"/>
    <property type="match status" value="1"/>
</dbReference>
<feature type="region of interest" description="Disordered" evidence="2">
    <location>
        <begin position="499"/>
        <end position="538"/>
    </location>
</feature>
<dbReference type="CDD" id="cd17731">
    <property type="entry name" value="BRCT_TopBP1_rpt2_like"/>
    <property type="match status" value="2"/>
</dbReference>
<gene>
    <name evidence="4" type="ORF">CSSPJE1EN1_LOCUS7630</name>
</gene>
<feature type="compositionally biased region" description="Polar residues" evidence="2">
    <location>
        <begin position="822"/>
        <end position="847"/>
    </location>
</feature>
<feature type="region of interest" description="Disordered" evidence="2">
    <location>
        <begin position="908"/>
        <end position="956"/>
    </location>
</feature>
<sequence>MLKKICCIEKFRTLTYIIGDRVTELPFQGLRVFLPRNYVPPEKFPALHDLLTNNGAEVCPILNASCNSNVDFHVMADNQTAKIKELMSKGCKVVGPECITRCARECRRLPDREYTCCFAMEGVGVLATGFSAEEKELIEWLVSSMCGNLQHQTSLNLDYVIAKNVLATKYKWAWSVLRKPIVSHEWLKHCAAQHRLVPYDPFRLPALAGLKICATGIAFAGREEIQMGARENGATYSADLTMDCTHLIAQISSHLKGAKYRAATDWGLKVVSQSWFWQSLEAKVCLDEDYFPVRTEDLPVAVGVKKFRQEVLEFQENQEQAAPASPTSDNEVSASLGHKPEAPVDRECGRTTTPGMPDYLYLSGCQFYFTGFEAVEMRRLVNLVLDGGGTRYIEFNNAVTHVIVGQPLERELIMLRQLAMWDAVYILQRSWLEECSQQKMEVSISDRHRVPQNMLLPGASSDFQILTIMQCTESVKLNLLSFQTDGILKALPSVDVKSENRNFHPSSETEGSLKSLLNPGAESQHVSATTTNVPSGSEEVPVLAKRNVFGGSVFGFSDDISPDQRLAIAKQIVAGGGSLDQKSKRLDFLVVSHGIQPVALCSPNVRQISSHWISQCLQEATMLDPDSHVVFRPLQCQVPLSGFQDLRFCTSQYSERDRKLMRKLCHVLQAKFMANFNSKISYLLCKFQGGEKYESARRLGIPCVTENWLYACVEQNKVVPVDGFQPRELTAADKEHFKIYMTQHAITQYDSTPQPTGTLRTDVQPQGPVQSLLRSYQPTGLLCTDVQPECPVQSLLQSSQPKSHITKGKKSNIRNKPASSHGKLSTDVQPSQRNSQVTSCTLSSQAAGTPLDPWDANAPWVAEVVNTKGGVKATQESTTQLRPVLPRPLTRSRKNELSPNIAISSSERLVKHSSSLVQRNKCKAPAPGQPVAQKTADLRQDSKSEPEGYIASRQENESIEMNVEDLHQRSNLGTGVSAVDTTLPQKGSGEGGISPPNVVDAIEGLLRQTSKAKGDTSLENMVVTPDHHSPEPVTLTRRGWDDSHAHADFKKPKLYATRSNKVEGEPKSPNLTVNPDSQLKFDESQIDSQVVAYDEDHSERQRIMEKVRTRSSTIALASSNSGSQLKSSDSAAWKGDQKLGRLFKAAEANK</sequence>
<feature type="compositionally biased region" description="Polar residues" evidence="2">
    <location>
        <begin position="969"/>
        <end position="985"/>
    </location>
</feature>
<dbReference type="InterPro" id="IPR059215">
    <property type="entry name" value="BRCT2_TopBP1-like"/>
</dbReference>
<dbReference type="PANTHER" id="PTHR13561:SF20">
    <property type="entry name" value="DNA TOPOISOMERASE 2-BINDING PROTEIN 1"/>
    <property type="match status" value="1"/>
</dbReference>
<feature type="domain" description="BRCT" evidence="3">
    <location>
        <begin position="22"/>
        <end position="116"/>
    </location>
</feature>
<feature type="domain" description="BRCT" evidence="3">
    <location>
        <begin position="202"/>
        <end position="293"/>
    </location>
</feature>
<keyword evidence="1" id="KW-0677">Repeat</keyword>
<evidence type="ECO:0000259" key="3">
    <source>
        <dbReference type="PROSITE" id="PS50172"/>
    </source>
</evidence>
<dbReference type="EMBL" id="OZ020109">
    <property type="protein sequence ID" value="CAK9262152.1"/>
    <property type="molecule type" value="Genomic_DNA"/>
</dbReference>
<organism evidence="4 5">
    <name type="scientific">Sphagnum jensenii</name>
    <dbReference type="NCBI Taxonomy" id="128206"/>
    <lineage>
        <taxon>Eukaryota</taxon>
        <taxon>Viridiplantae</taxon>
        <taxon>Streptophyta</taxon>
        <taxon>Embryophyta</taxon>
        <taxon>Bryophyta</taxon>
        <taxon>Sphagnophytina</taxon>
        <taxon>Sphagnopsida</taxon>
        <taxon>Sphagnales</taxon>
        <taxon>Sphagnaceae</taxon>
        <taxon>Sphagnum</taxon>
    </lineage>
</organism>
<keyword evidence="5" id="KW-1185">Reference proteome</keyword>
<name>A0ABP0W9E2_9BRYO</name>
<feature type="domain" description="BRCT" evidence="3">
    <location>
        <begin position="120"/>
        <end position="204"/>
    </location>
</feature>
<feature type="compositionally biased region" description="Basic and acidic residues" evidence="2">
    <location>
        <begin position="936"/>
        <end position="946"/>
    </location>
</feature>
<evidence type="ECO:0000313" key="5">
    <source>
        <dbReference type="Proteomes" id="UP001497444"/>
    </source>
</evidence>
<feature type="region of interest" description="Disordered" evidence="2">
    <location>
        <begin position="969"/>
        <end position="995"/>
    </location>
</feature>
<feature type="region of interest" description="Disordered" evidence="2">
    <location>
        <begin position="794"/>
        <end position="854"/>
    </location>
</feature>
<feature type="compositionally biased region" description="Basic and acidic residues" evidence="2">
    <location>
        <begin position="338"/>
        <end position="349"/>
    </location>
</feature>
<feature type="domain" description="BRCT" evidence="3">
    <location>
        <begin position="544"/>
        <end position="630"/>
    </location>
</feature>
<dbReference type="PROSITE" id="PS50172">
    <property type="entry name" value="BRCT"/>
    <property type="match status" value="6"/>
</dbReference>
<feature type="region of interest" description="Disordered" evidence="2">
    <location>
        <begin position="316"/>
        <end position="350"/>
    </location>
</feature>
<feature type="compositionally biased region" description="Polar residues" evidence="2">
    <location>
        <begin position="316"/>
        <end position="333"/>
    </location>
</feature>
<dbReference type="SUPFAM" id="SSF52113">
    <property type="entry name" value="BRCT domain"/>
    <property type="match status" value="6"/>
</dbReference>
<feature type="compositionally biased region" description="Polar residues" evidence="2">
    <location>
        <begin position="524"/>
        <end position="535"/>
    </location>
</feature>
<feature type="compositionally biased region" description="Polar residues" evidence="2">
    <location>
        <begin position="794"/>
        <end position="803"/>
    </location>
</feature>
<evidence type="ECO:0000313" key="4">
    <source>
        <dbReference type="EMBL" id="CAK9262152.1"/>
    </source>
</evidence>
<feature type="compositionally biased region" description="Basic residues" evidence="2">
    <location>
        <begin position="804"/>
        <end position="813"/>
    </location>
</feature>
<accession>A0ABP0W9E2</accession>
<feature type="compositionally biased region" description="Polar residues" evidence="2">
    <location>
        <begin position="908"/>
        <end position="918"/>
    </location>
</feature>
<dbReference type="Pfam" id="PF00533">
    <property type="entry name" value="BRCT"/>
    <property type="match status" value="1"/>
</dbReference>
<reference evidence="4" key="1">
    <citation type="submission" date="2024-02" db="EMBL/GenBank/DDBJ databases">
        <authorList>
            <consortium name="ELIXIR-Norway"/>
            <consortium name="Elixir Norway"/>
        </authorList>
    </citation>
    <scope>NUCLEOTIDE SEQUENCE</scope>
</reference>